<sequence length="187" mass="21761">MDSGYSISSYNEDLENLKNQEMYDFYKIDEDFRITFIPFTQEDTFSKNYEYWKTILTNELEQLVVSIKGKNFSISIETKEEPMYVVSLRVPWGHVKQCEYIFKSEFLQEKDVIVATQLPKKTTLQTFTTPMVNAYFVVKLKGDKVPPKRVMYSGEMVTARVLTNVKSCVFCYSKEHTVMECPHAGGS</sequence>
<dbReference type="EMBL" id="CH672349">
    <property type="protein sequence ID" value="EEQ44943.1"/>
    <property type="molecule type" value="Genomic_DNA"/>
</dbReference>
<reference evidence="1 2" key="1">
    <citation type="journal article" date="2009" name="Nature">
        <title>Evolution of pathogenicity and sexual reproduction in eight Candida genomes.</title>
        <authorList>
            <person name="Butler G."/>
            <person name="Rasmussen M.D."/>
            <person name="Lin M.F."/>
            <person name="Santos M.A."/>
            <person name="Sakthikumar S."/>
            <person name="Munro C.A."/>
            <person name="Rheinbay E."/>
            <person name="Grabherr M."/>
            <person name="Forche A."/>
            <person name="Reedy J.L."/>
            <person name="Agrafioti I."/>
            <person name="Arnaud M.B."/>
            <person name="Bates S."/>
            <person name="Brown A.J."/>
            <person name="Brunke S."/>
            <person name="Costanzo M.C."/>
            <person name="Fitzpatrick D.A."/>
            <person name="de Groot P.W."/>
            <person name="Harris D."/>
            <person name="Hoyer L.L."/>
            <person name="Hube B."/>
            <person name="Klis F.M."/>
            <person name="Kodira C."/>
            <person name="Lennard N."/>
            <person name="Logue M.E."/>
            <person name="Martin R."/>
            <person name="Neiman A.M."/>
            <person name="Nikolaou E."/>
            <person name="Quail M.A."/>
            <person name="Quinn J."/>
            <person name="Santos M.C."/>
            <person name="Schmitzberger F.F."/>
            <person name="Sherlock G."/>
            <person name="Shah P."/>
            <person name="Silverstein K.A."/>
            <person name="Skrzypek M.S."/>
            <person name="Soll D."/>
            <person name="Staggs R."/>
            <person name="Stansfield I."/>
            <person name="Stumpf M.P."/>
            <person name="Sudbery P.E."/>
            <person name="Srikantha T."/>
            <person name="Zeng Q."/>
            <person name="Berman J."/>
            <person name="Berriman M."/>
            <person name="Heitman J."/>
            <person name="Gow N.A."/>
            <person name="Lorenz M.C."/>
            <person name="Birren B.W."/>
            <person name="Kellis M."/>
            <person name="Cuomo C.A."/>
        </authorList>
    </citation>
    <scope>NUCLEOTIDE SEQUENCE [LARGE SCALE GENOMIC DNA]</scope>
    <source>
        <strain evidence="1 2">WO-1</strain>
    </source>
</reference>
<dbReference type="AlphaFoldDB" id="C4YGR1"/>
<gene>
    <name evidence="1" type="ORF">CAWG_03243</name>
</gene>
<protein>
    <submittedName>
        <fullName evidence="1">Uncharacterized protein</fullName>
    </submittedName>
</protein>
<evidence type="ECO:0000313" key="1">
    <source>
        <dbReference type="EMBL" id="EEQ44943.1"/>
    </source>
</evidence>
<keyword evidence="2" id="KW-1185">Reference proteome</keyword>
<organism evidence="1 2">
    <name type="scientific">Candida albicans (strain WO-1)</name>
    <name type="common">Yeast</name>
    <dbReference type="NCBI Taxonomy" id="294748"/>
    <lineage>
        <taxon>Eukaryota</taxon>
        <taxon>Fungi</taxon>
        <taxon>Dikarya</taxon>
        <taxon>Ascomycota</taxon>
        <taxon>Saccharomycotina</taxon>
        <taxon>Pichiomycetes</taxon>
        <taxon>Debaryomycetaceae</taxon>
        <taxon>Candida/Lodderomyces clade</taxon>
        <taxon>Candida</taxon>
    </lineage>
</organism>
<dbReference type="OMA" id="KQCEYIF"/>
<accession>C4YGR1</accession>
<dbReference type="VEuPathDB" id="FungiDB:CAWG_03243"/>
<evidence type="ECO:0000313" key="2">
    <source>
        <dbReference type="Proteomes" id="UP000001429"/>
    </source>
</evidence>
<dbReference type="HOGENOM" id="CLU_1602460_0_0_1"/>
<dbReference type="PaxDb" id="5476-C4YGR1"/>
<name>C4YGR1_CANAW</name>
<proteinExistence type="predicted"/>
<dbReference type="Proteomes" id="UP000001429">
    <property type="component" value="Chromosome 4"/>
</dbReference>